<gene>
    <name evidence="1" type="ORF">LIER_38754</name>
</gene>
<comment type="caution">
    <text evidence="1">The sequence shown here is derived from an EMBL/GenBank/DDBJ whole genome shotgun (WGS) entry which is preliminary data.</text>
</comment>
<dbReference type="EMBL" id="BAABME010019971">
    <property type="protein sequence ID" value="GAA0158930.1"/>
    <property type="molecule type" value="Genomic_DNA"/>
</dbReference>
<dbReference type="Proteomes" id="UP001454036">
    <property type="component" value="Unassembled WGS sequence"/>
</dbReference>
<keyword evidence="2" id="KW-1185">Reference proteome</keyword>
<organism evidence="1 2">
    <name type="scientific">Lithospermum erythrorhizon</name>
    <name type="common">Purple gromwell</name>
    <name type="synonym">Lithospermum officinale var. erythrorhizon</name>
    <dbReference type="NCBI Taxonomy" id="34254"/>
    <lineage>
        <taxon>Eukaryota</taxon>
        <taxon>Viridiplantae</taxon>
        <taxon>Streptophyta</taxon>
        <taxon>Embryophyta</taxon>
        <taxon>Tracheophyta</taxon>
        <taxon>Spermatophyta</taxon>
        <taxon>Magnoliopsida</taxon>
        <taxon>eudicotyledons</taxon>
        <taxon>Gunneridae</taxon>
        <taxon>Pentapetalae</taxon>
        <taxon>asterids</taxon>
        <taxon>lamiids</taxon>
        <taxon>Boraginales</taxon>
        <taxon>Boraginaceae</taxon>
        <taxon>Boraginoideae</taxon>
        <taxon>Lithospermeae</taxon>
        <taxon>Lithospermum</taxon>
    </lineage>
</organism>
<accession>A0AAV3Q8G5</accession>
<dbReference type="AlphaFoldDB" id="A0AAV3Q8G5"/>
<name>A0AAV3Q8G5_LITER</name>
<sequence>MGYNKCSPYNSPSYVDPNSRRHYSCSGDVHHVLEMRVADPAGIPPAVENQTVNTRNVSVKNLNPSFMETAN</sequence>
<reference evidence="1 2" key="1">
    <citation type="submission" date="2024-01" db="EMBL/GenBank/DDBJ databases">
        <title>The complete chloroplast genome sequence of Lithospermum erythrorhizon: insights into the phylogenetic relationship among Boraginaceae species and the maternal lineages of purple gromwells.</title>
        <authorList>
            <person name="Okada T."/>
            <person name="Watanabe K."/>
        </authorList>
    </citation>
    <scope>NUCLEOTIDE SEQUENCE [LARGE SCALE GENOMIC DNA]</scope>
</reference>
<proteinExistence type="predicted"/>
<protein>
    <submittedName>
        <fullName evidence="1">Uncharacterized protein</fullName>
    </submittedName>
</protein>
<evidence type="ECO:0000313" key="1">
    <source>
        <dbReference type="EMBL" id="GAA0158930.1"/>
    </source>
</evidence>
<evidence type="ECO:0000313" key="2">
    <source>
        <dbReference type="Proteomes" id="UP001454036"/>
    </source>
</evidence>